<dbReference type="EMBL" id="JARBHB010000014">
    <property type="protein sequence ID" value="KAJ8869270.1"/>
    <property type="molecule type" value="Genomic_DNA"/>
</dbReference>
<reference evidence="2 3" key="1">
    <citation type="submission" date="2023-02" db="EMBL/GenBank/DDBJ databases">
        <title>LHISI_Scaffold_Assembly.</title>
        <authorList>
            <person name="Stuart O.P."/>
            <person name="Cleave R."/>
            <person name="Magrath M.J.L."/>
            <person name="Mikheyev A.S."/>
        </authorList>
    </citation>
    <scope>NUCLEOTIDE SEQUENCE [LARGE SCALE GENOMIC DNA]</scope>
    <source>
        <strain evidence="2">Daus_M_001</strain>
        <tissue evidence="2">Leg muscle</tissue>
    </source>
</reference>
<gene>
    <name evidence="2" type="ORF">PR048_030842</name>
</gene>
<protein>
    <submittedName>
        <fullName evidence="2">Uncharacterized protein</fullName>
    </submittedName>
</protein>
<comment type="caution">
    <text evidence="2">The sequence shown here is derived from an EMBL/GenBank/DDBJ whole genome shotgun (WGS) entry which is preliminary data.</text>
</comment>
<evidence type="ECO:0000313" key="3">
    <source>
        <dbReference type="Proteomes" id="UP001159363"/>
    </source>
</evidence>
<evidence type="ECO:0000256" key="1">
    <source>
        <dbReference type="SAM" id="MobiDB-lite"/>
    </source>
</evidence>
<proteinExistence type="predicted"/>
<sequence length="625" mass="68342">MKRLSTFSDREEFIRKFCCSPLRGTFGWRDLGSNFPHMVDDGYPCTSNESQNRRCHMKLRKCWPFGTAYLRCVGVVFDKIQSHVHWAGLLVCRYGRRGAHAAHETTTAFPSLVRHLDHVTPASHAPPGCPSRTSDIDGCLLTIQRRYGKAVKLFQCCIEVYYVAALVRRPRRWLGGLVQGLGPLLSIPPPPPFLLRLQGKIPPAKFWQGAGLFSTSRLYPEGSSPQCPPSSVRPTSAHCAAGRPPMNFQHEPACGNTVNMVTGWGNTLAPLVCAPSDIGPANMVAMDGNVYSCITPTQKSPKYLRSKTLGCPGTCDGRLVDAATVDLGAGWSASEAPRKLWERFPVGAEGRQRNAIVAWGPCGDNGVPMFPCVCRGGGGGPTPRIRAASSQTLPSRSCHVRQSRLTPDCACVTETGRHLPLTLPSHSLAAAGDGLQPPAGVAGNKYNWREPARYGMQERLLAMCGRSQPRDFRVGHARVGLGTGRPRRRSSSEDLARDSSWLPAGRIFTPGRRRPAAQAGPRGVVGVRPLASYRGGIFTIRSLAGRCRWSAGFLGDLQFPPGAVPYSLRFSLIGSQDLHGECVLRSWHSYSKPYSFYFDPWRRCAVGGLTHAEQSVLTFTKQRVR</sequence>
<dbReference type="Proteomes" id="UP001159363">
    <property type="component" value="Chromosome 13"/>
</dbReference>
<keyword evidence="3" id="KW-1185">Reference proteome</keyword>
<evidence type="ECO:0000313" key="2">
    <source>
        <dbReference type="EMBL" id="KAJ8869270.1"/>
    </source>
</evidence>
<organism evidence="2 3">
    <name type="scientific">Dryococelus australis</name>
    <dbReference type="NCBI Taxonomy" id="614101"/>
    <lineage>
        <taxon>Eukaryota</taxon>
        <taxon>Metazoa</taxon>
        <taxon>Ecdysozoa</taxon>
        <taxon>Arthropoda</taxon>
        <taxon>Hexapoda</taxon>
        <taxon>Insecta</taxon>
        <taxon>Pterygota</taxon>
        <taxon>Neoptera</taxon>
        <taxon>Polyneoptera</taxon>
        <taxon>Phasmatodea</taxon>
        <taxon>Verophasmatodea</taxon>
        <taxon>Anareolatae</taxon>
        <taxon>Phasmatidae</taxon>
        <taxon>Eurycanthinae</taxon>
        <taxon>Dryococelus</taxon>
    </lineage>
</organism>
<name>A0ABQ9GA23_9NEOP</name>
<accession>A0ABQ9GA23</accession>
<feature type="region of interest" description="Disordered" evidence="1">
    <location>
        <begin position="478"/>
        <end position="497"/>
    </location>
</feature>